<dbReference type="CDD" id="cd02005">
    <property type="entry name" value="TPP_PDC_IPDC"/>
    <property type="match status" value="1"/>
</dbReference>
<evidence type="ECO:0000259" key="13">
    <source>
        <dbReference type="Pfam" id="PF00205"/>
    </source>
</evidence>
<feature type="compositionally biased region" description="Polar residues" evidence="12">
    <location>
        <begin position="578"/>
        <end position="594"/>
    </location>
</feature>
<evidence type="ECO:0000256" key="2">
    <source>
        <dbReference type="ARBA" id="ARBA00001964"/>
    </source>
</evidence>
<dbReference type="Proteomes" id="UP000030751">
    <property type="component" value="Unassembled WGS sequence"/>
</dbReference>
<dbReference type="GO" id="GO:0000287">
    <property type="term" value="F:magnesium ion binding"/>
    <property type="evidence" value="ECO:0007669"/>
    <property type="project" value="InterPro"/>
</dbReference>
<comment type="catalytic activity">
    <reaction evidence="1">
        <text>a 2-oxocarboxylate + H(+) = an aldehyde + CO2</text>
        <dbReference type="Rhea" id="RHEA:11628"/>
        <dbReference type="ChEBI" id="CHEBI:15378"/>
        <dbReference type="ChEBI" id="CHEBI:16526"/>
        <dbReference type="ChEBI" id="CHEBI:17478"/>
        <dbReference type="ChEBI" id="CHEBI:35179"/>
        <dbReference type="EC" id="4.1.1.1"/>
    </reaction>
</comment>
<evidence type="ECO:0000256" key="10">
    <source>
        <dbReference type="ARBA" id="ARBA00023239"/>
    </source>
</evidence>
<dbReference type="SUPFAM" id="SSF52518">
    <property type="entry name" value="Thiamin diphosphate-binding fold (THDP-binding)"/>
    <property type="match status" value="2"/>
</dbReference>
<dbReference type="OrthoDB" id="3970464at2759"/>
<keyword evidence="9 11" id="KW-0786">Thiamine pyrophosphate</keyword>
<dbReference type="InterPro" id="IPR012000">
    <property type="entry name" value="Thiamin_PyroP_enz_cen_dom"/>
</dbReference>
<feature type="compositionally biased region" description="Low complexity" evidence="12">
    <location>
        <begin position="621"/>
        <end position="639"/>
    </location>
</feature>
<evidence type="ECO:0000259" key="15">
    <source>
        <dbReference type="Pfam" id="PF02776"/>
    </source>
</evidence>
<dbReference type="InterPro" id="IPR047213">
    <property type="entry name" value="TPP_PYR_PDC_IPDC-like"/>
</dbReference>
<comment type="similarity">
    <text evidence="3 11">Belongs to the TPP enzyme family.</text>
</comment>
<dbReference type="InterPro" id="IPR029061">
    <property type="entry name" value="THDP-binding"/>
</dbReference>
<feature type="domain" description="Thiamine pyrophosphate enzyme central" evidence="13">
    <location>
        <begin position="205"/>
        <end position="328"/>
    </location>
</feature>
<dbReference type="FunFam" id="3.40.50.970:FF:000019">
    <property type="entry name" value="Pyruvate decarboxylase isozyme"/>
    <property type="match status" value="1"/>
</dbReference>
<feature type="domain" description="Thiamine pyrophosphate enzyme TPP-binding" evidence="14">
    <location>
        <begin position="407"/>
        <end position="550"/>
    </location>
</feature>
<dbReference type="FunFam" id="3.40.50.970:FF:000024">
    <property type="entry name" value="Pyruvate decarboxylase isozyme"/>
    <property type="match status" value="1"/>
</dbReference>
<evidence type="ECO:0000256" key="4">
    <source>
        <dbReference type="ARBA" id="ARBA00013202"/>
    </source>
</evidence>
<dbReference type="PANTHER" id="PTHR43452">
    <property type="entry name" value="PYRUVATE DECARBOXYLASE"/>
    <property type="match status" value="1"/>
</dbReference>
<evidence type="ECO:0000256" key="12">
    <source>
        <dbReference type="SAM" id="MobiDB-lite"/>
    </source>
</evidence>
<dbReference type="PANTHER" id="PTHR43452:SF11">
    <property type="entry name" value="PYRUVATE DECARBOXYLASE"/>
    <property type="match status" value="1"/>
</dbReference>
<keyword evidence="6" id="KW-0479">Metal-binding</keyword>
<evidence type="ECO:0000256" key="5">
    <source>
        <dbReference type="ARBA" id="ARBA00014422"/>
    </source>
</evidence>
<dbReference type="InterPro" id="IPR011766">
    <property type="entry name" value="TPP_enzyme_TPP-bd"/>
</dbReference>
<evidence type="ECO:0000256" key="6">
    <source>
        <dbReference type="ARBA" id="ARBA00022723"/>
    </source>
</evidence>
<dbReference type="Pfam" id="PF02776">
    <property type="entry name" value="TPP_enzyme_N"/>
    <property type="match status" value="1"/>
</dbReference>
<evidence type="ECO:0000256" key="1">
    <source>
        <dbReference type="ARBA" id="ARBA00001041"/>
    </source>
</evidence>
<dbReference type="InterPro" id="IPR047214">
    <property type="entry name" value="TPP_PDC_IPDC"/>
</dbReference>
<gene>
    <name evidence="16" type="ORF">FOVG_14123</name>
</gene>
<dbReference type="InterPro" id="IPR029035">
    <property type="entry name" value="DHS-like_NAD/FAD-binding_dom"/>
</dbReference>
<dbReference type="GO" id="GO:0005634">
    <property type="term" value="C:nucleus"/>
    <property type="evidence" value="ECO:0007669"/>
    <property type="project" value="TreeGrafter"/>
</dbReference>
<evidence type="ECO:0000256" key="8">
    <source>
        <dbReference type="ARBA" id="ARBA00022842"/>
    </source>
</evidence>
<dbReference type="Gene3D" id="3.40.50.970">
    <property type="match status" value="2"/>
</dbReference>
<evidence type="ECO:0000256" key="7">
    <source>
        <dbReference type="ARBA" id="ARBA00022793"/>
    </source>
</evidence>
<organism evidence="16">
    <name type="scientific">Fusarium oxysporum f. sp. pisi HDV247</name>
    <dbReference type="NCBI Taxonomy" id="1080344"/>
    <lineage>
        <taxon>Eukaryota</taxon>
        <taxon>Fungi</taxon>
        <taxon>Dikarya</taxon>
        <taxon>Ascomycota</taxon>
        <taxon>Pezizomycotina</taxon>
        <taxon>Sordariomycetes</taxon>
        <taxon>Hypocreomycetidae</taxon>
        <taxon>Hypocreales</taxon>
        <taxon>Nectriaceae</taxon>
        <taxon>Fusarium</taxon>
        <taxon>Fusarium oxysporum species complex</taxon>
    </lineage>
</organism>
<accession>W9NVE6</accession>
<dbReference type="InterPro" id="IPR012001">
    <property type="entry name" value="Thiamin_PyroP_enz_TPP-bd_dom"/>
</dbReference>
<keyword evidence="16" id="KW-0670">Pyruvate</keyword>
<dbReference type="AlphaFoldDB" id="W9NVE6"/>
<evidence type="ECO:0000256" key="3">
    <source>
        <dbReference type="ARBA" id="ARBA00007812"/>
    </source>
</evidence>
<dbReference type="GO" id="GO:0000949">
    <property type="term" value="P:aromatic amino acid family catabolic process to alcohol via Ehrlich pathway"/>
    <property type="evidence" value="ECO:0007669"/>
    <property type="project" value="TreeGrafter"/>
</dbReference>
<dbReference type="EMBL" id="JH650980">
    <property type="protein sequence ID" value="EXA34706.1"/>
    <property type="molecule type" value="Genomic_DNA"/>
</dbReference>
<name>W9NVE6_FUSOX</name>
<dbReference type="GO" id="GO:0030976">
    <property type="term" value="F:thiamine pyrophosphate binding"/>
    <property type="evidence" value="ECO:0007669"/>
    <property type="project" value="InterPro"/>
</dbReference>
<feature type="compositionally biased region" description="Low complexity" evidence="12">
    <location>
        <begin position="595"/>
        <end position="606"/>
    </location>
</feature>
<dbReference type="GO" id="GO:0005829">
    <property type="term" value="C:cytosol"/>
    <property type="evidence" value="ECO:0007669"/>
    <property type="project" value="TreeGrafter"/>
</dbReference>
<evidence type="ECO:0000313" key="16">
    <source>
        <dbReference type="EMBL" id="EXA34706.1"/>
    </source>
</evidence>
<feature type="domain" description="Thiamine pyrophosphate enzyme N-terminal TPP-binding" evidence="15">
    <location>
        <begin position="9"/>
        <end position="120"/>
    </location>
</feature>
<protein>
    <recommendedName>
        <fullName evidence="5">Pyruvate decarboxylase</fullName>
        <ecNumber evidence="4">4.1.1.1</ecNumber>
    </recommendedName>
</protein>
<evidence type="ECO:0000256" key="11">
    <source>
        <dbReference type="RuleBase" id="RU362132"/>
    </source>
</evidence>
<feature type="compositionally biased region" description="Polar residues" evidence="12">
    <location>
        <begin position="607"/>
        <end position="620"/>
    </location>
</feature>
<dbReference type="SUPFAM" id="SSF52467">
    <property type="entry name" value="DHS-like NAD/FAD-binding domain"/>
    <property type="match status" value="1"/>
</dbReference>
<reference evidence="16" key="2">
    <citation type="submission" date="2012-05" db="EMBL/GenBank/DDBJ databases">
        <title>Annotation of the Genome Sequence of Fusarium oxysporum HDV247.</title>
        <authorList>
            <consortium name="The Broad Institute Genomics Platform"/>
            <person name="Ma L.-J."/>
            <person name="Corby-Kistler H."/>
            <person name="Broz K."/>
            <person name="Gale L.R."/>
            <person name="Jonkers W."/>
            <person name="O'Donnell K."/>
            <person name="Ploetz R."/>
            <person name="Steinberg C."/>
            <person name="Schwartz D.C."/>
            <person name="VanEtten H."/>
            <person name="Zhou S."/>
            <person name="Young S.K."/>
            <person name="Zeng Q."/>
            <person name="Gargeya S."/>
            <person name="Fitzgerald M."/>
            <person name="Abouelleil A."/>
            <person name="Alvarado L."/>
            <person name="Chapman S.B."/>
            <person name="Gainer-Dewar J."/>
            <person name="Goldberg J."/>
            <person name="Griggs A."/>
            <person name="Gujja S."/>
            <person name="Hansen M."/>
            <person name="Howarth C."/>
            <person name="Imamovic A."/>
            <person name="Ireland A."/>
            <person name="Larimer J."/>
            <person name="McCowan C."/>
            <person name="Murphy C."/>
            <person name="Pearson M."/>
            <person name="Poon T.W."/>
            <person name="Priest M."/>
            <person name="Roberts A."/>
            <person name="Saif S."/>
            <person name="Shea T."/>
            <person name="Sykes S."/>
            <person name="Wortman J."/>
            <person name="Nusbaum C."/>
            <person name="Birren B."/>
        </authorList>
    </citation>
    <scope>NUCLEOTIDE SEQUENCE</scope>
    <source>
        <strain evidence="16">HDV247</strain>
    </source>
</reference>
<dbReference type="Pfam" id="PF02775">
    <property type="entry name" value="TPP_enzyme_C"/>
    <property type="match status" value="1"/>
</dbReference>
<dbReference type="Pfam" id="PF00205">
    <property type="entry name" value="TPP_enzyme_M"/>
    <property type="match status" value="1"/>
</dbReference>
<evidence type="ECO:0000259" key="14">
    <source>
        <dbReference type="Pfam" id="PF02775"/>
    </source>
</evidence>
<dbReference type="InterPro" id="IPR012110">
    <property type="entry name" value="PDC/IPDC-like"/>
</dbReference>
<keyword evidence="10" id="KW-0456">Lyase</keyword>
<keyword evidence="8" id="KW-0460">Magnesium</keyword>
<dbReference type="Gene3D" id="3.40.50.1220">
    <property type="entry name" value="TPP-binding domain"/>
    <property type="match status" value="1"/>
</dbReference>
<feature type="region of interest" description="Disordered" evidence="12">
    <location>
        <begin position="578"/>
        <end position="640"/>
    </location>
</feature>
<keyword evidence="7" id="KW-0210">Decarboxylase</keyword>
<evidence type="ECO:0000256" key="9">
    <source>
        <dbReference type="ARBA" id="ARBA00023052"/>
    </source>
</evidence>
<proteinExistence type="inferred from homology"/>
<dbReference type="EC" id="4.1.1.1" evidence="4"/>
<dbReference type="HOGENOM" id="CLU_013748_0_2_1"/>
<reference evidence="16" key="1">
    <citation type="submission" date="2011-10" db="EMBL/GenBank/DDBJ databases">
        <title>The Genome Sequence of Fusarium oxysporum HDV247.</title>
        <authorList>
            <consortium name="The Broad Institute Genome Sequencing Platform"/>
            <person name="Ma L.-J."/>
            <person name="Gale L.R."/>
            <person name="Schwartz D.C."/>
            <person name="Zhou S."/>
            <person name="Corby-Kistler H."/>
            <person name="Young S.K."/>
            <person name="Zeng Q."/>
            <person name="Gargeya S."/>
            <person name="Fitzgerald M."/>
            <person name="Haas B."/>
            <person name="Abouelleil A."/>
            <person name="Alvarado L."/>
            <person name="Arachchi H.M."/>
            <person name="Berlin A."/>
            <person name="Brown A."/>
            <person name="Chapman S.B."/>
            <person name="Chen Z."/>
            <person name="Dunbar C."/>
            <person name="Freedman E."/>
            <person name="Gearin G."/>
            <person name="Goldberg J."/>
            <person name="Griggs A."/>
            <person name="Gujja S."/>
            <person name="Heiman D."/>
            <person name="Howarth C."/>
            <person name="Larson L."/>
            <person name="Lui A."/>
            <person name="MacDonald P.J.P."/>
            <person name="Montmayeur A."/>
            <person name="Murphy C."/>
            <person name="Neiman D."/>
            <person name="Pearson M."/>
            <person name="Priest M."/>
            <person name="Roberts A."/>
            <person name="Saif S."/>
            <person name="Shea T."/>
            <person name="Shenoy N."/>
            <person name="Sisk P."/>
            <person name="Stolte C."/>
            <person name="Sykes S."/>
            <person name="Wortman J."/>
            <person name="Nusbaum C."/>
            <person name="Birren B."/>
        </authorList>
    </citation>
    <scope>NUCLEOTIDE SEQUENCE [LARGE SCALE GENOMIC DNA]</scope>
    <source>
        <strain evidence="16">HDV247</strain>
    </source>
</reference>
<dbReference type="GO" id="GO:0004737">
    <property type="term" value="F:pyruvate decarboxylase activity"/>
    <property type="evidence" value="ECO:0007669"/>
    <property type="project" value="UniProtKB-EC"/>
</dbReference>
<dbReference type="CDD" id="cd07038">
    <property type="entry name" value="TPP_PYR_PDC_IPDC_like"/>
    <property type="match status" value="1"/>
</dbReference>
<sequence length="825" mass="89551">MASVAPTIKLADYLFTRLHQLGVRSVHGVPGDYNLALLDHVEPCGLRWVGNTNELNAAYAADGYSKIKGIAAIITTFGVGELSAINGIAGAYAERAPVVHIVGSPERESQESRAKIHHTFNDGDYRRFAAMSAHVTVSQVDLRDFRTAATQIDEVLKECLLKSRPVYLEVPVDMVATLVPSVGLQSPIQLPGPLHLPTHENVQSQILNRIYSAQQPIILADGEIRPFGIIKDVQRLVELTHWPTWTTGFGKGLLDETLPNMHGVNRGKYGGPIETAFIAEADLVLCFGPHFSSTNTFGYSSVPKTDVSILIKENEVQIGDSVFRDVPVSSITSWLSQNLDTSRVRRYSPYPELPRPTVLSFSNLEGHKPITQDSLWLLLANIFRPGDIVLGETGTAGHGVRTMPLPKFTRAFVPVTWLSIGYMLPAAQGAALAQRELIEASAYNGNNASRTILFIGDGSFQMTVQELSTIIRHNLNVIVFVVNNDGYTIERCIHGYTQSYNDIARWRYCEAPSFFGASSAFTAKVATWAELDSVLRNEELLDGDGLRLVEIVMDREDAPKGSLLDMLKAQKAHATASIESATSSLPSGTSTELQTTATGATRATSADVSSTIATSISNGGSTTEAEATATATSAEETTSLEPSIATTMIAETNAIEAAFEPVPTFDVLGKGAQVNGQYLLGYQSAGFFVGWQYPSTNYHLTFSIDSTTSRVIEVNGNILCIQYGETGDANLPKTCSNNMLNQPDYNTVTCKQTRDRELQCLVPAKTCTTDFDTLETTCSTLSETFDRFYTFTGRNDGIFLAMAGAVNPGTNYQAVELAITPSESK</sequence>
<comment type="cofactor">
    <cofactor evidence="2">
        <name>thiamine diphosphate</name>
        <dbReference type="ChEBI" id="CHEBI:58937"/>
    </cofactor>
</comment>